<sequence length="401" mass="46087">MGEMETLYSSQFKTGAYPFYEDKRRTQPVFPMSEDNGYTSWLVTKYDDVKELLKSSSFIKDQSRLYATKDKPSPDQGLNIFENMMLDADPPDHTRLRKLVQPYFNPKTIKLLEPRIHEITDELLAEMESKTAPVDLIDDFAFPLPIIVISEMLGVPVEDREKFRKWSNTIVAASDNMAGDFVEDVEAFTLYLTDLFEKRRAHPREDLISYLLQTEDEGDQLSKNELYSMVVLLIIAGHETTVNLIGNTMYALFEHPDQLKRLKEDLSLVPQTLEEGLRFYSPVDFSTARWAAEDMDLHGETIRKGDFILASISSANRDEAKFIHADHFDITRQKNAHVAFGFGIHFCLGAPLARMEGKAAVEKLLHTFPDIHLDSERELPEWRPVFLLRGLQSLPVQLSYR</sequence>
<keyword evidence="4 7" id="KW-0560">Oxidoreductase</keyword>
<keyword evidence="2 7" id="KW-0349">Heme</keyword>
<dbReference type="PRINTS" id="PR00359">
    <property type="entry name" value="BP450"/>
</dbReference>
<keyword evidence="5 7" id="KW-0408">Iron</keyword>
<dbReference type="InterPro" id="IPR017972">
    <property type="entry name" value="Cyt_P450_CS"/>
</dbReference>
<dbReference type="InterPro" id="IPR002397">
    <property type="entry name" value="Cyt_P450_B"/>
</dbReference>
<evidence type="ECO:0000256" key="5">
    <source>
        <dbReference type="ARBA" id="ARBA00023004"/>
    </source>
</evidence>
<dbReference type="Proteomes" id="UP000460949">
    <property type="component" value="Unassembled WGS sequence"/>
</dbReference>
<proteinExistence type="inferred from homology"/>
<dbReference type="GO" id="GO:0016705">
    <property type="term" value="F:oxidoreductase activity, acting on paired donors, with incorporation or reduction of molecular oxygen"/>
    <property type="evidence" value="ECO:0007669"/>
    <property type="project" value="InterPro"/>
</dbReference>
<dbReference type="RefSeq" id="WP_160839388.1">
    <property type="nucleotide sequence ID" value="NZ_WMET01000005.1"/>
</dbReference>
<keyword evidence="3 7" id="KW-0479">Metal-binding</keyword>
<evidence type="ECO:0000256" key="1">
    <source>
        <dbReference type="ARBA" id="ARBA00010617"/>
    </source>
</evidence>
<dbReference type="AlphaFoldDB" id="A0A845DZ26"/>
<dbReference type="PANTHER" id="PTHR46696:SF1">
    <property type="entry name" value="CYTOCHROME P450 YJIB-RELATED"/>
    <property type="match status" value="1"/>
</dbReference>
<evidence type="ECO:0000256" key="4">
    <source>
        <dbReference type="ARBA" id="ARBA00023002"/>
    </source>
</evidence>
<dbReference type="PROSITE" id="PS00086">
    <property type="entry name" value="CYTOCHROME_P450"/>
    <property type="match status" value="1"/>
</dbReference>
<evidence type="ECO:0000256" key="7">
    <source>
        <dbReference type="RuleBase" id="RU000461"/>
    </source>
</evidence>
<dbReference type="EMBL" id="WMET01000005">
    <property type="protein sequence ID" value="MYL21572.1"/>
    <property type="molecule type" value="Genomic_DNA"/>
</dbReference>
<dbReference type="Pfam" id="PF00067">
    <property type="entry name" value="p450"/>
    <property type="match status" value="1"/>
</dbReference>
<dbReference type="PANTHER" id="PTHR46696">
    <property type="entry name" value="P450, PUTATIVE (EUROFUNG)-RELATED"/>
    <property type="match status" value="1"/>
</dbReference>
<keyword evidence="6 7" id="KW-0503">Monooxygenase</keyword>
<name>A0A845DZ26_9BACI</name>
<dbReference type="CDD" id="cd11029">
    <property type="entry name" value="CYP107-like"/>
    <property type="match status" value="1"/>
</dbReference>
<dbReference type="InterPro" id="IPR001128">
    <property type="entry name" value="Cyt_P450"/>
</dbReference>
<evidence type="ECO:0000313" key="8">
    <source>
        <dbReference type="EMBL" id="MYL21572.1"/>
    </source>
</evidence>
<protein>
    <submittedName>
        <fullName evidence="8">Cytochrome P450</fullName>
    </submittedName>
</protein>
<reference evidence="8 9" key="1">
    <citation type="submission" date="2019-11" db="EMBL/GenBank/DDBJ databases">
        <title>Genome sequences of 17 halophilic strains isolated from different environments.</title>
        <authorList>
            <person name="Furrow R.E."/>
        </authorList>
    </citation>
    <scope>NUCLEOTIDE SEQUENCE [LARGE SCALE GENOMIC DNA]</scope>
    <source>
        <strain evidence="8 9">22511_23_Filter</strain>
    </source>
</reference>
<accession>A0A845DZ26</accession>
<dbReference type="GO" id="GO:0020037">
    <property type="term" value="F:heme binding"/>
    <property type="evidence" value="ECO:0007669"/>
    <property type="project" value="InterPro"/>
</dbReference>
<organism evidence="8 9">
    <name type="scientific">Halobacillus litoralis</name>
    <dbReference type="NCBI Taxonomy" id="45668"/>
    <lineage>
        <taxon>Bacteria</taxon>
        <taxon>Bacillati</taxon>
        <taxon>Bacillota</taxon>
        <taxon>Bacilli</taxon>
        <taxon>Bacillales</taxon>
        <taxon>Bacillaceae</taxon>
        <taxon>Halobacillus</taxon>
    </lineage>
</organism>
<dbReference type="Gene3D" id="1.10.630.10">
    <property type="entry name" value="Cytochrome P450"/>
    <property type="match status" value="1"/>
</dbReference>
<dbReference type="InterPro" id="IPR036396">
    <property type="entry name" value="Cyt_P450_sf"/>
</dbReference>
<comment type="similarity">
    <text evidence="1 7">Belongs to the cytochrome P450 family.</text>
</comment>
<evidence type="ECO:0000313" key="9">
    <source>
        <dbReference type="Proteomes" id="UP000460949"/>
    </source>
</evidence>
<dbReference type="SUPFAM" id="SSF48264">
    <property type="entry name" value="Cytochrome P450"/>
    <property type="match status" value="1"/>
</dbReference>
<comment type="caution">
    <text evidence="8">The sequence shown here is derived from an EMBL/GenBank/DDBJ whole genome shotgun (WGS) entry which is preliminary data.</text>
</comment>
<evidence type="ECO:0000256" key="3">
    <source>
        <dbReference type="ARBA" id="ARBA00022723"/>
    </source>
</evidence>
<gene>
    <name evidence="8" type="ORF">GLW04_16835</name>
</gene>
<dbReference type="GO" id="GO:0005506">
    <property type="term" value="F:iron ion binding"/>
    <property type="evidence" value="ECO:0007669"/>
    <property type="project" value="InterPro"/>
</dbReference>
<dbReference type="OrthoDB" id="9801155at2"/>
<evidence type="ECO:0000256" key="6">
    <source>
        <dbReference type="ARBA" id="ARBA00023033"/>
    </source>
</evidence>
<dbReference type="FunFam" id="1.10.630.10:FF:000018">
    <property type="entry name" value="Cytochrome P450 monooxygenase"/>
    <property type="match status" value="1"/>
</dbReference>
<dbReference type="GO" id="GO:0004497">
    <property type="term" value="F:monooxygenase activity"/>
    <property type="evidence" value="ECO:0007669"/>
    <property type="project" value="UniProtKB-KW"/>
</dbReference>
<evidence type="ECO:0000256" key="2">
    <source>
        <dbReference type="ARBA" id="ARBA00022617"/>
    </source>
</evidence>